<proteinExistence type="inferred from homology"/>
<evidence type="ECO:0000256" key="13">
    <source>
        <dbReference type="SAM" id="MobiDB-lite"/>
    </source>
</evidence>
<dbReference type="Gramene" id="TraesARI7D03G04358870.1">
    <property type="protein sequence ID" value="TraesARI7D03G04358870.1"/>
    <property type="gene ID" value="TraesARI7D03G04358870"/>
</dbReference>
<evidence type="ECO:0000256" key="11">
    <source>
        <dbReference type="ARBA" id="ARBA00048336"/>
    </source>
</evidence>
<reference evidence="15" key="1">
    <citation type="submission" date="2018-08" db="EMBL/GenBank/DDBJ databases">
        <authorList>
            <person name="Rossello M."/>
        </authorList>
    </citation>
    <scope>NUCLEOTIDE SEQUENCE [LARGE SCALE GENOMIC DNA]</scope>
    <source>
        <strain evidence="15">cv. Chinese Spring</strain>
    </source>
</reference>
<dbReference type="EnsemblPlants" id="TraesCS7D02G042600.1">
    <property type="protein sequence ID" value="TraesCS7D02G042600.1"/>
    <property type="gene ID" value="TraesCS7D02G042600"/>
</dbReference>
<keyword evidence="9" id="KW-0464">Manganese</keyword>
<dbReference type="Gramene" id="TraesLDM7D03G04287820.1">
    <property type="protein sequence ID" value="TraesLDM7D03G04287820.1"/>
    <property type="gene ID" value="TraesLDM7D03G04287820"/>
</dbReference>
<dbReference type="Gramene" id="TraesWEE_scaffold_044951_01G000300.1">
    <property type="protein sequence ID" value="TraesWEE_scaffold_044951_01G000300.1"/>
    <property type="gene ID" value="TraesWEE_scaffold_044951_01G000300"/>
</dbReference>
<dbReference type="InterPro" id="IPR001932">
    <property type="entry name" value="PPM-type_phosphatase-like_dom"/>
</dbReference>
<dbReference type="Gramene" id="TraesCAD_scaffold_023301_01G000300.1">
    <property type="protein sequence ID" value="TraesCAD_scaffold_023301_01G000300.1"/>
    <property type="gene ID" value="TraesCAD_scaffold_023301_01G000300"/>
</dbReference>
<dbReference type="InterPro" id="IPR036457">
    <property type="entry name" value="PPM-type-like_dom_sf"/>
</dbReference>
<protein>
    <recommendedName>
        <fullName evidence="4">protein-serine/threonine phosphatase</fullName>
        <ecNumber evidence="4">3.1.3.16</ecNumber>
    </recommendedName>
</protein>
<evidence type="ECO:0000259" key="14">
    <source>
        <dbReference type="PROSITE" id="PS51746"/>
    </source>
</evidence>
<comment type="catalytic activity">
    <reaction evidence="11">
        <text>O-phospho-L-threonyl-[protein] + H2O = L-threonyl-[protein] + phosphate</text>
        <dbReference type="Rhea" id="RHEA:47004"/>
        <dbReference type="Rhea" id="RHEA-COMP:11060"/>
        <dbReference type="Rhea" id="RHEA-COMP:11605"/>
        <dbReference type="ChEBI" id="CHEBI:15377"/>
        <dbReference type="ChEBI" id="CHEBI:30013"/>
        <dbReference type="ChEBI" id="CHEBI:43474"/>
        <dbReference type="ChEBI" id="CHEBI:61977"/>
        <dbReference type="EC" id="3.1.3.16"/>
    </reaction>
</comment>
<evidence type="ECO:0000313" key="16">
    <source>
        <dbReference type="Proteomes" id="UP000019116"/>
    </source>
</evidence>
<evidence type="ECO:0000256" key="3">
    <source>
        <dbReference type="ARBA" id="ARBA00006702"/>
    </source>
</evidence>
<evidence type="ECO:0000256" key="8">
    <source>
        <dbReference type="ARBA" id="ARBA00022912"/>
    </source>
</evidence>
<evidence type="ECO:0000313" key="15">
    <source>
        <dbReference type="EnsemblPlants" id="TraesCS7D02G042600.1"/>
    </source>
</evidence>
<dbReference type="Pfam" id="PF00481">
    <property type="entry name" value="PP2C"/>
    <property type="match status" value="1"/>
</dbReference>
<comment type="cofactor">
    <cofactor evidence="2">
        <name>Mg(2+)</name>
        <dbReference type="ChEBI" id="CHEBI:18420"/>
    </cofactor>
</comment>
<evidence type="ECO:0000256" key="7">
    <source>
        <dbReference type="ARBA" id="ARBA00022842"/>
    </source>
</evidence>
<dbReference type="OrthoDB" id="10264738at2759"/>
<name>A0A3B6TC69_WHEAT</name>
<evidence type="ECO:0000256" key="5">
    <source>
        <dbReference type="ARBA" id="ARBA00022723"/>
    </source>
</evidence>
<dbReference type="Gramene" id="TraesNOR7D03G04332520.1">
    <property type="protein sequence ID" value="TraesNOR7D03G04332520.1"/>
    <property type="gene ID" value="TraesNOR7D03G04332520"/>
</dbReference>
<dbReference type="Gramene" id="TraesCS7D02G042600.1">
    <property type="protein sequence ID" value="TraesCS7D02G042600.1"/>
    <property type="gene ID" value="TraesCS7D02G042600"/>
</dbReference>
<keyword evidence="8 12" id="KW-0904">Protein phosphatase</keyword>
<comment type="cofactor">
    <cofactor evidence="1">
        <name>Mn(2+)</name>
        <dbReference type="ChEBI" id="CHEBI:29035"/>
    </cofactor>
</comment>
<evidence type="ECO:0000256" key="2">
    <source>
        <dbReference type="ARBA" id="ARBA00001946"/>
    </source>
</evidence>
<dbReference type="PANTHER" id="PTHR47992">
    <property type="entry name" value="PROTEIN PHOSPHATASE"/>
    <property type="match status" value="1"/>
</dbReference>
<sequence>MASNSANNLPVAGEGAGDRALGSQERRLRRPRRQSAQVAEQSEAPDTVLAARWRGAYGAAGMVGTYRKIMEDKVSLRPSFFTWVDGSRMHFFAVFDGHGGPEVSALCRDHMHAILADELARAAADYRKESQQDEEAEDRAWKAALTRSFARADELGASGVPQGTIGGSTAMVALLVHGRIIVANCGDSRAVLCRAGRAVPLSQDHRLDRQEEMARVTSAGGAVFNYGGLLRVQGILAKTRALGHTLLKPEVICEPEITITARSEDDDFMILASDGLWDVMSNQVACSATWKCLEDKSTNAGTVVGREEEVQCIRAAFHLTNLAFRMHSRDDICVVVIDMKMRG</sequence>
<evidence type="ECO:0000256" key="9">
    <source>
        <dbReference type="ARBA" id="ARBA00023211"/>
    </source>
</evidence>
<dbReference type="SUPFAM" id="SSF81606">
    <property type="entry name" value="PP2C-like"/>
    <property type="match status" value="1"/>
</dbReference>
<dbReference type="GO" id="GO:0004722">
    <property type="term" value="F:protein serine/threonine phosphatase activity"/>
    <property type="evidence" value="ECO:0000318"/>
    <property type="project" value="GO_Central"/>
</dbReference>
<dbReference type="AlphaFoldDB" id="A0A3B6TC69"/>
<comment type="catalytic activity">
    <reaction evidence="10">
        <text>O-phospho-L-seryl-[protein] + H2O = L-seryl-[protein] + phosphate</text>
        <dbReference type="Rhea" id="RHEA:20629"/>
        <dbReference type="Rhea" id="RHEA-COMP:9863"/>
        <dbReference type="Rhea" id="RHEA-COMP:11604"/>
        <dbReference type="ChEBI" id="CHEBI:15377"/>
        <dbReference type="ChEBI" id="CHEBI:29999"/>
        <dbReference type="ChEBI" id="CHEBI:43474"/>
        <dbReference type="ChEBI" id="CHEBI:83421"/>
        <dbReference type="EC" id="3.1.3.16"/>
    </reaction>
</comment>
<dbReference type="GO" id="GO:1902531">
    <property type="term" value="P:regulation of intracellular signal transduction"/>
    <property type="evidence" value="ECO:0000318"/>
    <property type="project" value="GO_Central"/>
</dbReference>
<evidence type="ECO:0000256" key="12">
    <source>
        <dbReference type="RuleBase" id="RU003465"/>
    </source>
</evidence>
<reference evidence="15" key="2">
    <citation type="submission" date="2018-10" db="UniProtKB">
        <authorList>
            <consortium name="EnsemblPlants"/>
        </authorList>
    </citation>
    <scope>IDENTIFICATION</scope>
</reference>
<dbReference type="InterPro" id="IPR015655">
    <property type="entry name" value="PP2C"/>
</dbReference>
<feature type="region of interest" description="Disordered" evidence="13">
    <location>
        <begin position="1"/>
        <end position="45"/>
    </location>
</feature>
<comment type="similarity">
    <text evidence="3 12">Belongs to the PP2C family.</text>
</comment>
<dbReference type="CDD" id="cd00143">
    <property type="entry name" value="PP2Cc"/>
    <property type="match status" value="1"/>
</dbReference>
<dbReference type="Gene3D" id="3.60.40.10">
    <property type="entry name" value="PPM-type phosphatase domain"/>
    <property type="match status" value="1"/>
</dbReference>
<dbReference type="GO" id="GO:0046872">
    <property type="term" value="F:metal ion binding"/>
    <property type="evidence" value="ECO:0007669"/>
    <property type="project" value="UniProtKB-KW"/>
</dbReference>
<dbReference type="EC" id="3.1.3.16" evidence="4"/>
<dbReference type="Gramene" id="TraesKAR7D01G0017580.1">
    <property type="protein sequence ID" value="cds.TraesKAR7D01G0017580.1"/>
    <property type="gene ID" value="TraesKAR7D01G0017580"/>
</dbReference>
<dbReference type="Gramene" id="TraesPARA_EIv1.0_2512800.1">
    <property type="protein sequence ID" value="TraesPARA_EIv1.0_2512800.1.CDS"/>
    <property type="gene ID" value="TraesPARA_EIv1.0_2512800"/>
</dbReference>
<evidence type="ECO:0000256" key="4">
    <source>
        <dbReference type="ARBA" id="ARBA00013081"/>
    </source>
</evidence>
<evidence type="ECO:0000256" key="10">
    <source>
        <dbReference type="ARBA" id="ARBA00047761"/>
    </source>
</evidence>
<dbReference type="Gramene" id="TraesSYM7D03G04337440.1">
    <property type="protein sequence ID" value="TraesSYM7D03G04337440.1"/>
    <property type="gene ID" value="TraesSYM7D03G04337440"/>
</dbReference>
<organism evidence="15">
    <name type="scientific">Triticum aestivum</name>
    <name type="common">Wheat</name>
    <dbReference type="NCBI Taxonomy" id="4565"/>
    <lineage>
        <taxon>Eukaryota</taxon>
        <taxon>Viridiplantae</taxon>
        <taxon>Streptophyta</taxon>
        <taxon>Embryophyta</taxon>
        <taxon>Tracheophyta</taxon>
        <taxon>Spermatophyta</taxon>
        <taxon>Magnoliopsida</taxon>
        <taxon>Liliopsida</taxon>
        <taxon>Poales</taxon>
        <taxon>Poaceae</taxon>
        <taxon>BOP clade</taxon>
        <taxon>Pooideae</taxon>
        <taxon>Triticodae</taxon>
        <taxon>Triticeae</taxon>
        <taxon>Triticinae</taxon>
        <taxon>Triticum</taxon>
    </lineage>
</organism>
<dbReference type="Gramene" id="TraesCLE_scaffold_030540_01G000300.1">
    <property type="protein sequence ID" value="TraesCLE_scaffold_030540_01G000300.1"/>
    <property type="gene ID" value="TraesCLE_scaffold_030540_01G000300"/>
</dbReference>
<accession>A0A3B6TC69</accession>
<feature type="domain" description="PPM-type phosphatase" evidence="14">
    <location>
        <begin position="56"/>
        <end position="339"/>
    </location>
</feature>
<dbReference type="Gramene" id="TraesROB_scaffold_016907_01G000300.1">
    <property type="protein sequence ID" value="TraesROB_scaffold_016907_01G000300.1"/>
    <property type="gene ID" value="TraesROB_scaffold_016907_01G000300"/>
</dbReference>
<keyword evidence="16" id="KW-1185">Reference proteome</keyword>
<dbReference type="STRING" id="4565.A0A3B6TC69"/>
<keyword evidence="5" id="KW-0479">Metal-binding</keyword>
<dbReference type="Proteomes" id="UP000019116">
    <property type="component" value="Chromosome 7D"/>
</dbReference>
<dbReference type="PROSITE" id="PS01032">
    <property type="entry name" value="PPM_1"/>
    <property type="match status" value="1"/>
</dbReference>
<dbReference type="InterPro" id="IPR000222">
    <property type="entry name" value="PP2C_BS"/>
</dbReference>
<dbReference type="Gramene" id="TraesCS7D03G0097500.1">
    <property type="protein sequence ID" value="TraesCS7D03G0097500.1.CDS"/>
    <property type="gene ID" value="TraesCS7D03G0097500"/>
</dbReference>
<evidence type="ECO:0000256" key="1">
    <source>
        <dbReference type="ARBA" id="ARBA00001936"/>
    </source>
</evidence>
<dbReference type="SMR" id="A0A3B6TC69"/>
<dbReference type="PROSITE" id="PS51746">
    <property type="entry name" value="PPM_2"/>
    <property type="match status" value="1"/>
</dbReference>
<dbReference type="OMA" id="NKSACAV"/>
<dbReference type="SMART" id="SM00332">
    <property type="entry name" value="PP2Cc"/>
    <property type="match status" value="1"/>
</dbReference>
<dbReference type="Gramene" id="TraesJUL7D03G04327330.1">
    <property type="protein sequence ID" value="TraesJUL7D03G04327330.1"/>
    <property type="gene ID" value="TraesJUL7D03G04327330"/>
</dbReference>
<evidence type="ECO:0000256" key="6">
    <source>
        <dbReference type="ARBA" id="ARBA00022801"/>
    </source>
</evidence>
<keyword evidence="7" id="KW-0460">Magnesium</keyword>
<keyword evidence="6 12" id="KW-0378">Hydrolase</keyword>